<proteinExistence type="predicted"/>
<feature type="region of interest" description="Disordered" evidence="1">
    <location>
        <begin position="1"/>
        <end position="33"/>
    </location>
</feature>
<evidence type="ECO:0000313" key="2">
    <source>
        <dbReference type="EMBL" id="TKW61445.1"/>
    </source>
</evidence>
<accession>A0A6N4RBP1</accession>
<dbReference type="AlphaFoldDB" id="A0A6N4RBP1"/>
<dbReference type="Proteomes" id="UP000320948">
    <property type="component" value="Unassembled WGS sequence"/>
</dbReference>
<feature type="region of interest" description="Disordered" evidence="1">
    <location>
        <begin position="56"/>
        <end position="81"/>
    </location>
</feature>
<dbReference type="EMBL" id="VAFM01000001">
    <property type="protein sequence ID" value="TKW61445.1"/>
    <property type="molecule type" value="Genomic_DNA"/>
</dbReference>
<sequence>MNAFVNGKRAFGTSSKPNDGAYTQPVTSRFSGHSIASGYADRSEIDRIQKDRAAKNLGDGMDVCGPQPPKVRTGWDHEAME</sequence>
<protein>
    <submittedName>
        <fullName evidence="2">Uncharacterized protein</fullName>
    </submittedName>
</protein>
<organism evidence="2 3">
    <name type="scientific">Blastochloris viridis</name>
    <name type="common">Rhodopseudomonas viridis</name>
    <dbReference type="NCBI Taxonomy" id="1079"/>
    <lineage>
        <taxon>Bacteria</taxon>
        <taxon>Pseudomonadati</taxon>
        <taxon>Pseudomonadota</taxon>
        <taxon>Alphaproteobacteria</taxon>
        <taxon>Hyphomicrobiales</taxon>
        <taxon>Blastochloridaceae</taxon>
        <taxon>Blastochloris</taxon>
    </lineage>
</organism>
<evidence type="ECO:0000313" key="3">
    <source>
        <dbReference type="Proteomes" id="UP000320948"/>
    </source>
</evidence>
<gene>
    <name evidence="2" type="ORF">DI628_02160</name>
</gene>
<name>A0A6N4RBP1_BLAVI</name>
<evidence type="ECO:0000256" key="1">
    <source>
        <dbReference type="SAM" id="MobiDB-lite"/>
    </source>
</evidence>
<comment type="caution">
    <text evidence="2">The sequence shown here is derived from an EMBL/GenBank/DDBJ whole genome shotgun (WGS) entry which is preliminary data.</text>
</comment>
<reference evidence="2 3" key="1">
    <citation type="journal article" date="2017" name="Nat. Commun.">
        <title>In situ click chemistry generation of cyclooxygenase-2 inhibitors.</title>
        <authorList>
            <person name="Bhardwaj A."/>
            <person name="Kaur J."/>
            <person name="Wuest M."/>
            <person name="Wuest F."/>
        </authorList>
    </citation>
    <scope>NUCLEOTIDE SEQUENCE [LARGE SCALE GENOMIC DNA]</scope>
    <source>
        <strain evidence="2">S2_018_000_R2_106</strain>
    </source>
</reference>